<dbReference type="GO" id="GO:0070475">
    <property type="term" value="P:rRNA base methylation"/>
    <property type="evidence" value="ECO:0007669"/>
    <property type="project" value="TreeGrafter"/>
</dbReference>
<dbReference type="Gene3D" id="3.30.70.1170">
    <property type="entry name" value="Sun protein, domain 3"/>
    <property type="match status" value="1"/>
</dbReference>
<dbReference type="Pfam" id="PF01189">
    <property type="entry name" value="Methyltr_RsmB-F"/>
    <property type="match status" value="1"/>
</dbReference>
<dbReference type="Pfam" id="PF21148">
    <property type="entry name" value="NSUN5_fdxn-like"/>
    <property type="match status" value="1"/>
</dbReference>
<keyword evidence="1 6" id="KW-0489">Methyltransferase</keyword>
<feature type="binding site" evidence="6">
    <location>
        <position position="313"/>
    </location>
    <ligand>
        <name>S-adenosyl-L-methionine</name>
        <dbReference type="ChEBI" id="CHEBI:59789"/>
    </ligand>
</feature>
<feature type="active site" description="Nucleophile" evidence="6">
    <location>
        <position position="375"/>
    </location>
</feature>
<reference evidence="9 10" key="1">
    <citation type="submission" date="2024-01" db="EMBL/GenBank/DDBJ databases">
        <title>The complete chloroplast genome sequence of Lithospermum erythrorhizon: insights into the phylogenetic relationship among Boraginaceae species and the maternal lineages of purple gromwells.</title>
        <authorList>
            <person name="Okada T."/>
            <person name="Watanabe K."/>
        </authorList>
    </citation>
    <scope>NUCLEOTIDE SEQUENCE [LARGE SCALE GENOMIC DNA]</scope>
</reference>
<comment type="similarity">
    <text evidence="6">Belongs to the class I-like SAM-binding methyltransferase superfamily. RsmB/NOP family.</text>
</comment>
<evidence type="ECO:0000313" key="9">
    <source>
        <dbReference type="EMBL" id="GAA0153602.1"/>
    </source>
</evidence>
<evidence type="ECO:0000256" key="2">
    <source>
        <dbReference type="ARBA" id="ARBA00022679"/>
    </source>
</evidence>
<dbReference type="InterPro" id="IPR029063">
    <property type="entry name" value="SAM-dependent_MTases_sf"/>
</dbReference>
<evidence type="ECO:0000256" key="1">
    <source>
        <dbReference type="ARBA" id="ARBA00022603"/>
    </source>
</evidence>
<evidence type="ECO:0000256" key="5">
    <source>
        <dbReference type="ARBA" id="ARBA00053002"/>
    </source>
</evidence>
<comment type="caution">
    <text evidence="9">The sequence shown here is derived from an EMBL/GenBank/DDBJ whole genome shotgun (WGS) entry which is preliminary data.</text>
</comment>
<dbReference type="InterPro" id="IPR023267">
    <property type="entry name" value="RCMT"/>
</dbReference>
<dbReference type="InterPro" id="IPR048889">
    <property type="entry name" value="NSUN5_RCM1_N"/>
</dbReference>
<feature type="domain" description="SAM-dependent MTase RsmB/NOP-type" evidence="8">
    <location>
        <begin position="153"/>
        <end position="441"/>
    </location>
</feature>
<dbReference type="InterPro" id="IPR049560">
    <property type="entry name" value="MeTrfase_RsmB-F_NOP2_cat"/>
</dbReference>
<dbReference type="CDD" id="cd02440">
    <property type="entry name" value="AdoMet_MTases"/>
    <property type="match status" value="1"/>
</dbReference>
<dbReference type="EMBL" id="BAABME010002213">
    <property type="protein sequence ID" value="GAA0153602.1"/>
    <property type="molecule type" value="Genomic_DNA"/>
</dbReference>
<protein>
    <submittedName>
        <fullName evidence="9">RNA methyltransferase</fullName>
    </submittedName>
</protein>
<dbReference type="Pfam" id="PF21153">
    <property type="entry name" value="NSUN5_N"/>
    <property type="match status" value="1"/>
</dbReference>
<name>A0AAV3PRP7_LITER</name>
<dbReference type="AlphaFoldDB" id="A0AAV3PRP7"/>
<evidence type="ECO:0000259" key="8">
    <source>
        <dbReference type="PROSITE" id="PS51686"/>
    </source>
</evidence>
<feature type="region of interest" description="Disordered" evidence="7">
    <location>
        <begin position="1"/>
        <end position="23"/>
    </location>
</feature>
<evidence type="ECO:0000313" key="10">
    <source>
        <dbReference type="Proteomes" id="UP001454036"/>
    </source>
</evidence>
<gene>
    <name evidence="9" type="ORF">LIER_11803</name>
</gene>
<keyword evidence="4 6" id="KW-0694">RNA-binding</keyword>
<feature type="binding site" evidence="6">
    <location>
        <position position="266"/>
    </location>
    <ligand>
        <name>S-adenosyl-L-methionine</name>
        <dbReference type="ChEBI" id="CHEBI:59789"/>
    </ligand>
</feature>
<dbReference type="GO" id="GO:0008173">
    <property type="term" value="F:RNA methyltransferase activity"/>
    <property type="evidence" value="ECO:0007669"/>
    <property type="project" value="InterPro"/>
</dbReference>
<evidence type="ECO:0000256" key="7">
    <source>
        <dbReference type="SAM" id="MobiDB-lite"/>
    </source>
</evidence>
<evidence type="ECO:0000256" key="4">
    <source>
        <dbReference type="ARBA" id="ARBA00022884"/>
    </source>
</evidence>
<dbReference type="InterPro" id="IPR049561">
    <property type="entry name" value="NSUN5_7_fdxn-like"/>
</dbReference>
<dbReference type="Gene3D" id="3.40.50.150">
    <property type="entry name" value="Vaccinia Virus protein VP39"/>
    <property type="match status" value="1"/>
</dbReference>
<organism evidence="9 10">
    <name type="scientific">Lithospermum erythrorhizon</name>
    <name type="common">Purple gromwell</name>
    <name type="synonym">Lithospermum officinale var. erythrorhizon</name>
    <dbReference type="NCBI Taxonomy" id="34254"/>
    <lineage>
        <taxon>Eukaryota</taxon>
        <taxon>Viridiplantae</taxon>
        <taxon>Streptophyta</taxon>
        <taxon>Embryophyta</taxon>
        <taxon>Tracheophyta</taxon>
        <taxon>Spermatophyta</taxon>
        <taxon>Magnoliopsida</taxon>
        <taxon>eudicotyledons</taxon>
        <taxon>Gunneridae</taxon>
        <taxon>Pentapetalae</taxon>
        <taxon>asterids</taxon>
        <taxon>lamiids</taxon>
        <taxon>Boraginales</taxon>
        <taxon>Boraginaceae</taxon>
        <taxon>Boraginoideae</taxon>
        <taxon>Lithospermeae</taxon>
        <taxon>Lithospermum</taxon>
    </lineage>
</organism>
<dbReference type="PANTHER" id="PTHR22807">
    <property type="entry name" value="NOP2 YEAST -RELATED NOL1/NOP2/FMU SUN DOMAIN-CONTAINING"/>
    <property type="match status" value="1"/>
</dbReference>
<keyword evidence="10" id="KW-1185">Reference proteome</keyword>
<feature type="binding site" evidence="6">
    <location>
        <position position="293"/>
    </location>
    <ligand>
        <name>S-adenosyl-L-methionine</name>
        <dbReference type="ChEBI" id="CHEBI:59789"/>
    </ligand>
</feature>
<dbReference type="FunFam" id="3.40.50.150:FF:000164">
    <property type="entry name" value="Methyltransferase NSUN5, putative"/>
    <property type="match status" value="1"/>
</dbReference>
<feature type="binding site" evidence="6">
    <location>
        <begin position="242"/>
        <end position="248"/>
    </location>
    <ligand>
        <name>S-adenosyl-L-methionine</name>
        <dbReference type="ChEBI" id="CHEBI:59789"/>
    </ligand>
</feature>
<dbReference type="PRINTS" id="PR02008">
    <property type="entry name" value="RCMTFAMILY"/>
</dbReference>
<comment type="catalytic activity">
    <reaction evidence="5">
        <text>a cytidine in 25S rRNA + S-adenosyl-L-methionine = a 5-methylcytidine in 25S rRNA + S-adenosyl-L-homocysteine + H(+)</text>
        <dbReference type="Rhea" id="RHEA:47780"/>
        <dbReference type="Rhea" id="RHEA-COMP:11911"/>
        <dbReference type="Rhea" id="RHEA-COMP:11912"/>
        <dbReference type="ChEBI" id="CHEBI:15378"/>
        <dbReference type="ChEBI" id="CHEBI:57856"/>
        <dbReference type="ChEBI" id="CHEBI:59789"/>
        <dbReference type="ChEBI" id="CHEBI:74483"/>
        <dbReference type="ChEBI" id="CHEBI:82748"/>
    </reaction>
</comment>
<accession>A0AAV3PRP7</accession>
<dbReference type="Proteomes" id="UP001454036">
    <property type="component" value="Unassembled WGS sequence"/>
</dbReference>
<evidence type="ECO:0000256" key="6">
    <source>
        <dbReference type="PROSITE-ProRule" id="PRU01023"/>
    </source>
</evidence>
<dbReference type="GO" id="GO:0003723">
    <property type="term" value="F:RNA binding"/>
    <property type="evidence" value="ECO:0007669"/>
    <property type="project" value="UniProtKB-UniRule"/>
</dbReference>
<dbReference type="GO" id="GO:0005730">
    <property type="term" value="C:nucleolus"/>
    <property type="evidence" value="ECO:0007669"/>
    <property type="project" value="TreeGrafter"/>
</dbReference>
<dbReference type="PROSITE" id="PS51686">
    <property type="entry name" value="SAM_MT_RSMB_NOP"/>
    <property type="match status" value="1"/>
</dbReference>
<dbReference type="PANTHER" id="PTHR22807:SF4">
    <property type="entry name" value="28S RRNA (CYTOSINE-C(5))-METHYLTRANSFERASE"/>
    <property type="match status" value="1"/>
</dbReference>
<proteinExistence type="inferred from homology"/>
<dbReference type="InterPro" id="IPR001678">
    <property type="entry name" value="MeTrfase_RsmB-F_NOP2_dom"/>
</dbReference>
<keyword evidence="3 6" id="KW-0949">S-adenosyl-L-methionine</keyword>
<evidence type="ECO:0000256" key="3">
    <source>
        <dbReference type="ARBA" id="ARBA00022691"/>
    </source>
</evidence>
<keyword evidence="2 6" id="KW-0808">Transferase</keyword>
<dbReference type="SUPFAM" id="SSF53335">
    <property type="entry name" value="S-adenosyl-L-methionine-dependent methyltransferases"/>
    <property type="match status" value="1"/>
</dbReference>
<sequence>MAAKSAAPPPPGDDKRRKKAERSAYFSRREAAKILRTVLQGDARRRAIGSIKSLVYSPQVRNKKATYALVCQTLKYLPILKDVMEAANVPNGKWKKQIELMYMITYDILLGQEASLAGDAEKYLLLKKDVLQSALAKLLASKGVKHINGLMDLHNISDIPKPRYVRVNTLKVDADSAYFELKKNYEVRKDDVVPDLFILPPGTDLHKHPYVINGSLIMQGKASSMVAVALAPEPGWEVLDACAAPGNKTIHLAALMKGKGRVIACELDEKRFERLKETVRLAGACNVQPMQGDFLALNPEDPSFSKVRAILLDPSCSGSGTAVDRLDHLLPSHGTGGSATAGEMSRLRKLAAFQKKVLEHAFSFPAVERIVYSTCSIKQTENEDVIKCVWPIAESYGFELATALPTWSRRGLPVIDGSEHLLRTDLVEDKEGFFIALFVRKGNHRVSISSQGDAVLCEEKFYRKRKHTSYVPMILSHRLLFSHCGSRKFRRQGEHADE</sequence>